<dbReference type="AlphaFoldDB" id="A0A7Z2V7E8"/>
<reference evidence="3 4" key="2">
    <citation type="submission" date="2020-04" db="EMBL/GenBank/DDBJ databases">
        <authorList>
            <person name="Fomenkov A."/>
            <person name="Anton B.P."/>
            <person name="Roberts R.J."/>
        </authorList>
    </citation>
    <scope>NUCLEOTIDE SEQUENCE [LARGE SCALE GENOMIC DNA]</scope>
    <source>
        <strain evidence="3 4">NEB122</strain>
    </source>
</reference>
<keyword evidence="2" id="KW-1133">Transmembrane helix</keyword>
<evidence type="ECO:0000313" key="4">
    <source>
        <dbReference type="Proteomes" id="UP000503498"/>
    </source>
</evidence>
<proteinExistence type="predicted"/>
<evidence type="ECO:0000256" key="1">
    <source>
        <dbReference type="SAM" id="MobiDB-lite"/>
    </source>
</evidence>
<organism evidence="3 4">
    <name type="scientific">Xanthomonas campestris pv. badrii</name>
    <dbReference type="NCBI Taxonomy" id="149696"/>
    <lineage>
        <taxon>Bacteria</taxon>
        <taxon>Pseudomonadati</taxon>
        <taxon>Pseudomonadota</taxon>
        <taxon>Gammaproteobacteria</taxon>
        <taxon>Lysobacterales</taxon>
        <taxon>Lysobacteraceae</taxon>
        <taxon>Xanthomonas</taxon>
    </lineage>
</organism>
<dbReference type="RefSeq" id="WP_168968093.1">
    <property type="nucleotide sequence ID" value="NZ_CP051651.1"/>
</dbReference>
<reference evidence="3 4" key="1">
    <citation type="submission" date="2020-04" db="EMBL/GenBank/DDBJ databases">
        <title>Genome-Wide Identification of 5-Methylcytosine Sites in Bacterial Genomes By High-Throughput Sequencing of MspJI Restriction Fragments.</title>
        <authorList>
            <person name="Wu V."/>
        </authorList>
    </citation>
    <scope>NUCLEOTIDE SEQUENCE [LARGE SCALE GENOMIC DNA]</scope>
    <source>
        <strain evidence="3 4">NEB122</strain>
    </source>
</reference>
<evidence type="ECO:0000256" key="2">
    <source>
        <dbReference type="SAM" id="Phobius"/>
    </source>
</evidence>
<gene>
    <name evidence="3" type="ORF">HG421_01370</name>
</gene>
<name>A0A7Z2V7E8_XANCA</name>
<feature type="transmembrane region" description="Helical" evidence="2">
    <location>
        <begin position="53"/>
        <end position="73"/>
    </location>
</feature>
<dbReference type="EMBL" id="CP051651">
    <property type="protein sequence ID" value="QJD66258.1"/>
    <property type="molecule type" value="Genomic_DNA"/>
</dbReference>
<feature type="region of interest" description="Disordered" evidence="1">
    <location>
        <begin position="145"/>
        <end position="164"/>
    </location>
</feature>
<evidence type="ECO:0000313" key="3">
    <source>
        <dbReference type="EMBL" id="QJD66258.1"/>
    </source>
</evidence>
<dbReference type="Proteomes" id="UP000503498">
    <property type="component" value="Chromosome"/>
</dbReference>
<protein>
    <submittedName>
        <fullName evidence="3">Uncharacterized protein</fullName>
    </submittedName>
</protein>
<accession>A0A7Z2V7E8</accession>
<keyword evidence="2" id="KW-0472">Membrane</keyword>
<keyword evidence="2" id="KW-0812">Transmembrane</keyword>
<sequence length="164" mass="17713">MQRPAGHAQVAGATRALVVAAATPMAAAGAHGRFFKETLINTTGRHEKPSRDAYFVFRPSIFAVFGAFVAGFLKRRRVTIRAFGAPNTPVSVDPAAKPGKEKQRAQPAALLHAQHRVKKISTGCTTFWDAGKGLFPRLDAASRASTHPHQSAIGQKKFKNPKQF</sequence>